<dbReference type="EMBL" id="JAMYJR010000023">
    <property type="protein sequence ID" value="MCO8273114.1"/>
    <property type="molecule type" value="Genomic_DNA"/>
</dbReference>
<gene>
    <name evidence="1" type="ORF">M1L60_21195</name>
</gene>
<comment type="caution">
    <text evidence="1">The sequence shown here is derived from an EMBL/GenBank/DDBJ whole genome shotgun (WGS) entry which is preliminary data.</text>
</comment>
<name>A0ABT1DQK5_9ACTN</name>
<accession>A0ABT1DQK5</accession>
<evidence type="ECO:0000313" key="1">
    <source>
        <dbReference type="EMBL" id="MCO8273114.1"/>
    </source>
</evidence>
<evidence type="ECO:0000313" key="2">
    <source>
        <dbReference type="Proteomes" id="UP001523369"/>
    </source>
</evidence>
<protein>
    <submittedName>
        <fullName evidence="1">Uncharacterized protein</fullName>
    </submittedName>
</protein>
<sequence>MMSLVVVAGWIHEENVVRFFEHLSGYIGYQYDAADEDALVGALDETDDDSDTAWFRYPLEGTPPVMVSMARAVGEGWSASK</sequence>
<organism evidence="1 2">
    <name type="scientific">Paractinoplanes aksuensis</name>
    <dbReference type="NCBI Taxonomy" id="2939490"/>
    <lineage>
        <taxon>Bacteria</taxon>
        <taxon>Bacillati</taxon>
        <taxon>Actinomycetota</taxon>
        <taxon>Actinomycetes</taxon>
        <taxon>Micromonosporales</taxon>
        <taxon>Micromonosporaceae</taxon>
        <taxon>Paractinoplanes</taxon>
    </lineage>
</organism>
<dbReference type="RefSeq" id="WP_253239197.1">
    <property type="nucleotide sequence ID" value="NZ_JAMYJR010000023.1"/>
</dbReference>
<reference evidence="1 2" key="1">
    <citation type="submission" date="2022-06" db="EMBL/GenBank/DDBJ databases">
        <title>New Species of the Genus Actinoplanes, ActinopZanes ferrugineus.</title>
        <authorList>
            <person name="Ding P."/>
        </authorList>
    </citation>
    <scope>NUCLEOTIDE SEQUENCE [LARGE SCALE GENOMIC DNA]</scope>
    <source>
        <strain evidence="1 2">TRM88003</strain>
    </source>
</reference>
<proteinExistence type="predicted"/>
<keyword evidence="2" id="KW-1185">Reference proteome</keyword>
<dbReference type="Proteomes" id="UP001523369">
    <property type="component" value="Unassembled WGS sequence"/>
</dbReference>